<dbReference type="Gene3D" id="3.40.50.10190">
    <property type="entry name" value="BRCT domain"/>
    <property type="match status" value="1"/>
</dbReference>
<keyword evidence="6" id="KW-0862">Zinc</keyword>
<reference evidence="13 14" key="1">
    <citation type="submission" date="2016-03" db="EMBL/GenBank/DDBJ databases">
        <title>Choanephora cucurbitarum.</title>
        <authorList>
            <person name="Min B."/>
            <person name="Park H."/>
            <person name="Park J.-H."/>
            <person name="Shin H.-D."/>
            <person name="Choi I.-G."/>
        </authorList>
    </citation>
    <scope>NUCLEOTIDE SEQUENCE [LARGE SCALE GENOMIC DNA]</scope>
    <source>
        <strain evidence="13 14">KUS-F28377</strain>
    </source>
</reference>
<evidence type="ECO:0000313" key="14">
    <source>
        <dbReference type="Proteomes" id="UP000093000"/>
    </source>
</evidence>
<dbReference type="Pfam" id="PF16770">
    <property type="entry name" value="RTT107_BRCT_5"/>
    <property type="match status" value="1"/>
</dbReference>
<evidence type="ECO:0000259" key="12">
    <source>
        <dbReference type="PROSITE" id="PS50199"/>
    </source>
</evidence>
<feature type="region of interest" description="Disordered" evidence="10">
    <location>
        <begin position="42"/>
        <end position="154"/>
    </location>
</feature>
<dbReference type="GO" id="GO:0045944">
    <property type="term" value="P:positive regulation of transcription by RNA polymerase II"/>
    <property type="evidence" value="ECO:0007669"/>
    <property type="project" value="TreeGrafter"/>
</dbReference>
<evidence type="ECO:0000256" key="8">
    <source>
        <dbReference type="ARBA" id="ARBA00023242"/>
    </source>
</evidence>
<proteinExistence type="predicted"/>
<gene>
    <name evidence="13" type="primary">BRCA1</name>
    <name evidence="13" type="ORF">A0J61_01890</name>
</gene>
<evidence type="ECO:0000256" key="4">
    <source>
        <dbReference type="ARBA" id="ARBA00022763"/>
    </source>
</evidence>
<feature type="domain" description="BRCT" evidence="11">
    <location>
        <begin position="274"/>
        <end position="327"/>
    </location>
</feature>
<dbReference type="STRING" id="101091.A0A1C7NLP6"/>
<keyword evidence="2" id="KW-0479">Metal-binding</keyword>
<keyword evidence="14" id="KW-1185">Reference proteome</keyword>
<evidence type="ECO:0000256" key="7">
    <source>
        <dbReference type="ARBA" id="ARBA00023204"/>
    </source>
</evidence>
<dbReference type="PROSITE" id="PS50172">
    <property type="entry name" value="BRCT"/>
    <property type="match status" value="1"/>
</dbReference>
<dbReference type="GO" id="GO:0004842">
    <property type="term" value="F:ubiquitin-protein transferase activity"/>
    <property type="evidence" value="ECO:0007669"/>
    <property type="project" value="TreeGrafter"/>
</dbReference>
<accession>A0A1C7NLP6</accession>
<keyword evidence="8" id="KW-0539">Nucleus</keyword>
<dbReference type="PROSITE" id="PS01358">
    <property type="entry name" value="ZF_RANBP2_1"/>
    <property type="match status" value="1"/>
</dbReference>
<feature type="compositionally biased region" description="Acidic residues" evidence="10">
    <location>
        <begin position="128"/>
        <end position="137"/>
    </location>
</feature>
<comment type="caution">
    <text evidence="13">The sequence shown here is derived from an EMBL/GenBank/DDBJ whole genome shotgun (WGS) entry which is preliminary data.</text>
</comment>
<evidence type="ECO:0000313" key="13">
    <source>
        <dbReference type="EMBL" id="OBZ90073.1"/>
    </source>
</evidence>
<dbReference type="Proteomes" id="UP000093000">
    <property type="component" value="Unassembled WGS sequence"/>
</dbReference>
<keyword evidence="5 9" id="KW-0863">Zinc-finger</keyword>
<feature type="compositionally biased region" description="Acidic residues" evidence="10">
    <location>
        <begin position="67"/>
        <end position="82"/>
    </location>
</feature>
<dbReference type="GO" id="GO:0005634">
    <property type="term" value="C:nucleus"/>
    <property type="evidence" value="ECO:0007669"/>
    <property type="project" value="UniProtKB-SubCell"/>
</dbReference>
<name>A0A1C7NLP6_9FUNG</name>
<evidence type="ECO:0000256" key="5">
    <source>
        <dbReference type="ARBA" id="ARBA00022771"/>
    </source>
</evidence>
<dbReference type="SMART" id="SM00292">
    <property type="entry name" value="BRCT"/>
    <property type="match status" value="1"/>
</dbReference>
<dbReference type="PANTHER" id="PTHR13763:SF0">
    <property type="entry name" value="BREAST CANCER TYPE 1 SUSCEPTIBILITY PROTEIN"/>
    <property type="match status" value="1"/>
</dbReference>
<dbReference type="PANTHER" id="PTHR13763">
    <property type="entry name" value="BREAST CANCER TYPE 1 SUSCEPTIBILITY PROTEIN BRCA1"/>
    <property type="match status" value="1"/>
</dbReference>
<evidence type="ECO:0000256" key="9">
    <source>
        <dbReference type="PROSITE-ProRule" id="PRU00322"/>
    </source>
</evidence>
<dbReference type="AlphaFoldDB" id="A0A1C7NLP6"/>
<evidence type="ECO:0000256" key="1">
    <source>
        <dbReference type="ARBA" id="ARBA00004123"/>
    </source>
</evidence>
<dbReference type="OrthoDB" id="549017at2759"/>
<comment type="subcellular location">
    <subcellularLocation>
        <location evidence="1">Nucleus</location>
    </subcellularLocation>
</comment>
<dbReference type="InterPro" id="IPR001357">
    <property type="entry name" value="BRCT_dom"/>
</dbReference>
<dbReference type="InterPro" id="IPR031099">
    <property type="entry name" value="BRCA1-associated"/>
</dbReference>
<dbReference type="SUPFAM" id="SSF52113">
    <property type="entry name" value="BRCT domain"/>
    <property type="match status" value="1"/>
</dbReference>
<keyword evidence="3" id="KW-0677">Repeat</keyword>
<protein>
    <submittedName>
        <fullName evidence="13">Protein BREAST CANCER SUSCEPTIBILITY 1</fullName>
    </submittedName>
</protein>
<evidence type="ECO:0000256" key="10">
    <source>
        <dbReference type="SAM" id="MobiDB-lite"/>
    </source>
</evidence>
<dbReference type="InterPro" id="IPR001876">
    <property type="entry name" value="Znf_RanBP2"/>
</dbReference>
<dbReference type="PROSITE" id="PS50199">
    <property type="entry name" value="ZF_RANBP2_2"/>
    <property type="match status" value="1"/>
</dbReference>
<evidence type="ECO:0000256" key="3">
    <source>
        <dbReference type="ARBA" id="ARBA00022737"/>
    </source>
</evidence>
<evidence type="ECO:0000256" key="2">
    <source>
        <dbReference type="ARBA" id="ARBA00022723"/>
    </source>
</evidence>
<dbReference type="EMBL" id="LUGH01000065">
    <property type="protein sequence ID" value="OBZ90073.1"/>
    <property type="molecule type" value="Genomic_DNA"/>
</dbReference>
<dbReference type="InterPro" id="IPR036420">
    <property type="entry name" value="BRCT_dom_sf"/>
</dbReference>
<keyword evidence="7" id="KW-0234">DNA repair</keyword>
<dbReference type="InParanoid" id="A0A1C7NLP6"/>
<dbReference type="GO" id="GO:0008270">
    <property type="term" value="F:zinc ion binding"/>
    <property type="evidence" value="ECO:0007669"/>
    <property type="project" value="UniProtKB-KW"/>
</dbReference>
<evidence type="ECO:0000259" key="11">
    <source>
        <dbReference type="PROSITE" id="PS50172"/>
    </source>
</evidence>
<keyword evidence="4" id="KW-0227">DNA damage</keyword>
<evidence type="ECO:0000256" key="6">
    <source>
        <dbReference type="ARBA" id="ARBA00022833"/>
    </source>
</evidence>
<organism evidence="13 14">
    <name type="scientific">Choanephora cucurbitarum</name>
    <dbReference type="NCBI Taxonomy" id="101091"/>
    <lineage>
        <taxon>Eukaryota</taxon>
        <taxon>Fungi</taxon>
        <taxon>Fungi incertae sedis</taxon>
        <taxon>Mucoromycota</taxon>
        <taxon>Mucoromycotina</taxon>
        <taxon>Mucoromycetes</taxon>
        <taxon>Mucorales</taxon>
        <taxon>Mucorineae</taxon>
        <taxon>Choanephoraceae</taxon>
        <taxon>Choanephoroideae</taxon>
        <taxon>Choanephora</taxon>
    </lineage>
</organism>
<feature type="domain" description="RanBP2-type" evidence="12">
    <location>
        <begin position="155"/>
        <end position="186"/>
    </location>
</feature>
<dbReference type="GO" id="GO:0000724">
    <property type="term" value="P:double-strand break repair via homologous recombination"/>
    <property type="evidence" value="ECO:0007669"/>
    <property type="project" value="TreeGrafter"/>
</dbReference>
<sequence length="419" mass="47551">MSVEDLEPDQRLSNLVIYVEKLKQQLMDQNLTPLEFTMVSRKSCRQEEAPLLESTELPKKRPFSQEDVSESSEEVDELESEFSDSVISKKRLKAQMSEDDPMALNSDPSVPGATLGLSSAEQTQESIREEEDEEEELERPPANTIAEASVVDDGRASKSQWQCSSCHYKNAAYVQTCGVCRAFKAHVTPTVPSTVEEPPSNPTYELTMAVDKDNQSVHATQQQKQTNTNTHKEAHILYTGLTPEDEKALEKIKKEAEKSKLRIFIHYQMREFHEITHIVTSVNKQRLCKRTMKYLQGILAGKWIVDPGWLLDSVKENEWQTEEHYQVQGDHLSGVTLAPAKGREHMHKPLFEQLSFYLNGGAKIISRKPTTTTADKDSTLVVIVPEGYKRKKTSAWLDAYPVKDPVWLIHCISTFEVTI</sequence>